<sequence>MEEQKQVSDYMLNGALPEGEMIDAAPNPELIRNEPFLPPMVNEERALVLYKPVHANLGPSLIINPELISGLKSKHLLIPNL</sequence>
<accession>A0AAP0AY13</accession>
<name>A0AAP0AY13_9ASPA</name>
<dbReference type="AlphaFoldDB" id="A0AAP0AY13"/>
<comment type="caution">
    <text evidence="1">The sequence shown here is derived from an EMBL/GenBank/DDBJ whole genome shotgun (WGS) entry which is preliminary data.</text>
</comment>
<proteinExistence type="predicted"/>
<protein>
    <submittedName>
        <fullName evidence="1">Uncharacterized protein</fullName>
    </submittedName>
</protein>
<keyword evidence="2" id="KW-1185">Reference proteome</keyword>
<dbReference type="Proteomes" id="UP001418222">
    <property type="component" value="Unassembled WGS sequence"/>
</dbReference>
<dbReference type="EMBL" id="JBBWWQ010000019">
    <property type="protein sequence ID" value="KAK8919017.1"/>
    <property type="molecule type" value="Genomic_DNA"/>
</dbReference>
<reference evidence="1 2" key="1">
    <citation type="journal article" date="2022" name="Nat. Plants">
        <title>Genomes of leafy and leafless Platanthera orchids illuminate the evolution of mycoheterotrophy.</title>
        <authorList>
            <person name="Li M.H."/>
            <person name="Liu K.W."/>
            <person name="Li Z."/>
            <person name="Lu H.C."/>
            <person name="Ye Q.L."/>
            <person name="Zhang D."/>
            <person name="Wang J.Y."/>
            <person name="Li Y.F."/>
            <person name="Zhong Z.M."/>
            <person name="Liu X."/>
            <person name="Yu X."/>
            <person name="Liu D.K."/>
            <person name="Tu X.D."/>
            <person name="Liu B."/>
            <person name="Hao Y."/>
            <person name="Liao X.Y."/>
            <person name="Jiang Y.T."/>
            <person name="Sun W.H."/>
            <person name="Chen J."/>
            <person name="Chen Y.Q."/>
            <person name="Ai Y."/>
            <person name="Zhai J.W."/>
            <person name="Wu S.S."/>
            <person name="Zhou Z."/>
            <person name="Hsiao Y.Y."/>
            <person name="Wu W.L."/>
            <person name="Chen Y.Y."/>
            <person name="Lin Y.F."/>
            <person name="Hsu J.L."/>
            <person name="Li C.Y."/>
            <person name="Wang Z.W."/>
            <person name="Zhao X."/>
            <person name="Zhong W.Y."/>
            <person name="Ma X.K."/>
            <person name="Ma L."/>
            <person name="Huang J."/>
            <person name="Chen G.Z."/>
            <person name="Huang M.Z."/>
            <person name="Huang L."/>
            <person name="Peng D.H."/>
            <person name="Luo Y.B."/>
            <person name="Zou S.Q."/>
            <person name="Chen S.P."/>
            <person name="Lan S."/>
            <person name="Tsai W.C."/>
            <person name="Van de Peer Y."/>
            <person name="Liu Z.J."/>
        </authorList>
    </citation>
    <scope>NUCLEOTIDE SEQUENCE [LARGE SCALE GENOMIC DNA]</scope>
    <source>
        <strain evidence="1">Lor287</strain>
    </source>
</reference>
<evidence type="ECO:0000313" key="1">
    <source>
        <dbReference type="EMBL" id="KAK8919017.1"/>
    </source>
</evidence>
<evidence type="ECO:0000313" key="2">
    <source>
        <dbReference type="Proteomes" id="UP001418222"/>
    </source>
</evidence>
<organism evidence="1 2">
    <name type="scientific">Platanthera zijinensis</name>
    <dbReference type="NCBI Taxonomy" id="2320716"/>
    <lineage>
        <taxon>Eukaryota</taxon>
        <taxon>Viridiplantae</taxon>
        <taxon>Streptophyta</taxon>
        <taxon>Embryophyta</taxon>
        <taxon>Tracheophyta</taxon>
        <taxon>Spermatophyta</taxon>
        <taxon>Magnoliopsida</taxon>
        <taxon>Liliopsida</taxon>
        <taxon>Asparagales</taxon>
        <taxon>Orchidaceae</taxon>
        <taxon>Orchidoideae</taxon>
        <taxon>Orchideae</taxon>
        <taxon>Orchidinae</taxon>
        <taxon>Platanthera</taxon>
    </lineage>
</organism>
<gene>
    <name evidence="1" type="ORF">KSP39_PZI021080</name>
</gene>